<protein>
    <recommendedName>
        <fullName evidence="3">F-box domain-containing protein</fullName>
    </recommendedName>
</protein>
<dbReference type="AlphaFoldDB" id="A0A0C9SUV2"/>
<sequence length="118" mass="13078">MHPFFLIPELTLHTISFLADDRPAGQHNASSRCPTNAREIARLAQTCKALSEPALDILWKTQHSLAPLVMCLPQDAWYLGGSGKTIVSTHKHVPQYAHLTFSPPHCSCHVSPAYLNPR</sequence>
<evidence type="ECO:0000313" key="2">
    <source>
        <dbReference type="Proteomes" id="UP000053647"/>
    </source>
</evidence>
<dbReference type="HOGENOM" id="CLU_167725_0_0_1"/>
<name>A0A0C9SUV2_PAXIN</name>
<accession>A0A0C9SUV2</accession>
<reference evidence="1 2" key="1">
    <citation type="submission" date="2014-06" db="EMBL/GenBank/DDBJ databases">
        <authorList>
            <consortium name="DOE Joint Genome Institute"/>
            <person name="Kuo A."/>
            <person name="Kohler A."/>
            <person name="Nagy L.G."/>
            <person name="Floudas D."/>
            <person name="Copeland A."/>
            <person name="Barry K.W."/>
            <person name="Cichocki N."/>
            <person name="Veneault-Fourrey C."/>
            <person name="LaButti K."/>
            <person name="Lindquist E.A."/>
            <person name="Lipzen A."/>
            <person name="Lundell T."/>
            <person name="Morin E."/>
            <person name="Murat C."/>
            <person name="Sun H."/>
            <person name="Tunlid A."/>
            <person name="Henrissat B."/>
            <person name="Grigoriev I.V."/>
            <person name="Hibbett D.S."/>
            <person name="Martin F."/>
            <person name="Nordberg H.P."/>
            <person name="Cantor M.N."/>
            <person name="Hua S.X."/>
        </authorList>
    </citation>
    <scope>NUCLEOTIDE SEQUENCE [LARGE SCALE GENOMIC DNA]</scope>
    <source>
        <strain evidence="1 2">ATCC 200175</strain>
    </source>
</reference>
<gene>
    <name evidence="1" type="ORF">PAXINDRAFT_92252</name>
</gene>
<dbReference type="OrthoDB" id="3041441at2759"/>
<dbReference type="Proteomes" id="UP000053647">
    <property type="component" value="Unassembled WGS sequence"/>
</dbReference>
<dbReference type="EMBL" id="KN820400">
    <property type="protein sequence ID" value="KIJ06290.1"/>
    <property type="molecule type" value="Genomic_DNA"/>
</dbReference>
<evidence type="ECO:0000313" key="1">
    <source>
        <dbReference type="EMBL" id="KIJ06290.1"/>
    </source>
</evidence>
<proteinExistence type="predicted"/>
<reference evidence="2" key="2">
    <citation type="submission" date="2015-01" db="EMBL/GenBank/DDBJ databases">
        <title>Evolutionary Origins and Diversification of the Mycorrhizal Mutualists.</title>
        <authorList>
            <consortium name="DOE Joint Genome Institute"/>
            <consortium name="Mycorrhizal Genomics Consortium"/>
            <person name="Kohler A."/>
            <person name="Kuo A."/>
            <person name="Nagy L.G."/>
            <person name="Floudas D."/>
            <person name="Copeland A."/>
            <person name="Barry K.W."/>
            <person name="Cichocki N."/>
            <person name="Veneault-Fourrey C."/>
            <person name="LaButti K."/>
            <person name="Lindquist E.A."/>
            <person name="Lipzen A."/>
            <person name="Lundell T."/>
            <person name="Morin E."/>
            <person name="Murat C."/>
            <person name="Riley R."/>
            <person name="Ohm R."/>
            <person name="Sun H."/>
            <person name="Tunlid A."/>
            <person name="Henrissat B."/>
            <person name="Grigoriev I.V."/>
            <person name="Hibbett D.S."/>
            <person name="Martin F."/>
        </authorList>
    </citation>
    <scope>NUCLEOTIDE SEQUENCE [LARGE SCALE GENOMIC DNA]</scope>
    <source>
        <strain evidence="2">ATCC 200175</strain>
    </source>
</reference>
<keyword evidence="2" id="KW-1185">Reference proteome</keyword>
<evidence type="ECO:0008006" key="3">
    <source>
        <dbReference type="Google" id="ProtNLM"/>
    </source>
</evidence>
<organism evidence="1 2">
    <name type="scientific">Paxillus involutus ATCC 200175</name>
    <dbReference type="NCBI Taxonomy" id="664439"/>
    <lineage>
        <taxon>Eukaryota</taxon>
        <taxon>Fungi</taxon>
        <taxon>Dikarya</taxon>
        <taxon>Basidiomycota</taxon>
        <taxon>Agaricomycotina</taxon>
        <taxon>Agaricomycetes</taxon>
        <taxon>Agaricomycetidae</taxon>
        <taxon>Boletales</taxon>
        <taxon>Paxilineae</taxon>
        <taxon>Paxillaceae</taxon>
        <taxon>Paxillus</taxon>
    </lineage>
</organism>